<feature type="region of interest" description="Disordered" evidence="4">
    <location>
        <begin position="100"/>
        <end position="133"/>
    </location>
</feature>
<feature type="compositionally biased region" description="Basic and acidic residues" evidence="4">
    <location>
        <begin position="105"/>
        <end position="127"/>
    </location>
</feature>
<keyword evidence="3" id="KW-0862">Zinc</keyword>
<evidence type="ECO:0000256" key="1">
    <source>
        <dbReference type="ARBA" id="ARBA00022723"/>
    </source>
</evidence>
<dbReference type="AlphaFoldDB" id="A0ABD3MQE3"/>
<evidence type="ECO:0000313" key="7">
    <source>
        <dbReference type="Proteomes" id="UP001530315"/>
    </source>
</evidence>
<name>A0ABD3MQE3_9STRA</name>
<dbReference type="GO" id="GO:0008270">
    <property type="term" value="F:zinc ion binding"/>
    <property type="evidence" value="ECO:0007669"/>
    <property type="project" value="UniProtKB-KW"/>
</dbReference>
<dbReference type="InterPro" id="IPR032378">
    <property type="entry name" value="ZC3H15/TMA46_C"/>
</dbReference>
<evidence type="ECO:0000256" key="2">
    <source>
        <dbReference type="ARBA" id="ARBA00022771"/>
    </source>
</evidence>
<dbReference type="PANTHER" id="PTHR12681">
    <property type="entry name" value="ZINC FINGER-CONTAINING PROTEIN P48ZNF"/>
    <property type="match status" value="1"/>
</dbReference>
<comment type="caution">
    <text evidence="6">The sequence shown here is derived from an EMBL/GenBank/DDBJ whole genome shotgun (WGS) entry which is preliminary data.</text>
</comment>
<keyword evidence="1" id="KW-0479">Metal-binding</keyword>
<gene>
    <name evidence="6" type="ORF">ACHAW5_002565</name>
</gene>
<feature type="region of interest" description="Disordered" evidence="4">
    <location>
        <begin position="1"/>
        <end position="30"/>
    </location>
</feature>
<feature type="compositionally biased region" description="Basic and acidic residues" evidence="4">
    <location>
        <begin position="60"/>
        <end position="70"/>
    </location>
</feature>
<dbReference type="Proteomes" id="UP001530315">
    <property type="component" value="Unassembled WGS sequence"/>
</dbReference>
<evidence type="ECO:0000259" key="5">
    <source>
        <dbReference type="Pfam" id="PF16543"/>
    </source>
</evidence>
<protein>
    <recommendedName>
        <fullName evidence="5">ZC3H15/TMA46 family C-terminal domain-containing protein</fullName>
    </recommendedName>
</protein>
<organism evidence="6 7">
    <name type="scientific">Stephanodiscus triporus</name>
    <dbReference type="NCBI Taxonomy" id="2934178"/>
    <lineage>
        <taxon>Eukaryota</taxon>
        <taxon>Sar</taxon>
        <taxon>Stramenopiles</taxon>
        <taxon>Ochrophyta</taxon>
        <taxon>Bacillariophyta</taxon>
        <taxon>Coscinodiscophyceae</taxon>
        <taxon>Thalassiosirophycidae</taxon>
        <taxon>Stephanodiscales</taxon>
        <taxon>Stephanodiscaceae</taxon>
        <taxon>Stephanodiscus</taxon>
    </lineage>
</organism>
<accession>A0ABD3MQE3</accession>
<evidence type="ECO:0000256" key="3">
    <source>
        <dbReference type="ARBA" id="ARBA00022833"/>
    </source>
</evidence>
<keyword evidence="7" id="KW-1185">Reference proteome</keyword>
<sequence>MPAKKSTQEQQSKKAAQKKKEKLLEDKTFGLKNKNKSAKVQQYVKSTEKSIMNMGTDAQSRAREHKLKEEKMAHKALKKAKAAEEAALFGEALLAVNRKGSGQKFAKDEGRVVAKGRDHDDGIEKKRGGGGTSHAMKLMYQMDAREMEDRLREDPNYVPTLEDAVEAQRQEKLRDLRASGMTGTPVTESTFRAWQERKRKRKEAEMRKMVEAEMKKKKGGKGLSVLSGRELYNYKRELFRDQEGDAADLVTNDAVRGEGGGGEEKSSMDGIDGAPASVGVDAVAERVEKDLFLDGDDVDLDDLDDD</sequence>
<evidence type="ECO:0000313" key="6">
    <source>
        <dbReference type="EMBL" id="KAL3766219.1"/>
    </source>
</evidence>
<dbReference type="Pfam" id="PF16543">
    <property type="entry name" value="DFRP_C"/>
    <property type="match status" value="1"/>
</dbReference>
<evidence type="ECO:0000256" key="4">
    <source>
        <dbReference type="SAM" id="MobiDB-lite"/>
    </source>
</evidence>
<reference evidence="6 7" key="1">
    <citation type="submission" date="2024-10" db="EMBL/GenBank/DDBJ databases">
        <title>Updated reference genomes for cyclostephanoid diatoms.</title>
        <authorList>
            <person name="Roberts W.R."/>
            <person name="Alverson A.J."/>
        </authorList>
    </citation>
    <scope>NUCLEOTIDE SEQUENCE [LARGE SCALE GENOMIC DNA]</scope>
    <source>
        <strain evidence="6 7">AJA276-08</strain>
    </source>
</reference>
<feature type="compositionally biased region" description="Low complexity" evidence="4">
    <location>
        <begin position="1"/>
        <end position="14"/>
    </location>
</feature>
<keyword evidence="2" id="KW-0863">Zinc-finger</keyword>
<dbReference type="Gene3D" id="6.20.400.10">
    <property type="match status" value="1"/>
</dbReference>
<feature type="region of interest" description="Disordered" evidence="4">
    <location>
        <begin position="51"/>
        <end position="70"/>
    </location>
</feature>
<feature type="region of interest" description="Disordered" evidence="4">
    <location>
        <begin position="253"/>
        <end position="277"/>
    </location>
</feature>
<dbReference type="EMBL" id="JALLAZ020001733">
    <property type="protein sequence ID" value="KAL3766219.1"/>
    <property type="molecule type" value="Genomic_DNA"/>
</dbReference>
<proteinExistence type="predicted"/>
<dbReference type="PANTHER" id="PTHR12681:SF0">
    <property type="entry name" value="ZINC FINGER CCCH DOMAIN-CONTAINING PROTEIN 15"/>
    <property type="match status" value="1"/>
</dbReference>
<feature type="domain" description="ZC3H15/TMA46 family C-terminal" evidence="5">
    <location>
        <begin position="160"/>
        <end position="247"/>
    </location>
</feature>